<reference evidence="7 8" key="1">
    <citation type="submission" date="2024-10" db="EMBL/GenBank/DDBJ databases">
        <authorList>
            <person name="Kim D."/>
        </authorList>
    </citation>
    <scope>NUCLEOTIDE SEQUENCE [LARGE SCALE GENOMIC DNA]</scope>
    <source>
        <strain evidence="7">Taebaek</strain>
    </source>
</reference>
<dbReference type="SUPFAM" id="SSF51445">
    <property type="entry name" value="(Trans)glycosidases"/>
    <property type="match status" value="1"/>
</dbReference>
<keyword evidence="5" id="KW-0812">Transmembrane</keyword>
<dbReference type="EC" id="3.2.1.52" evidence="3"/>
<evidence type="ECO:0000256" key="2">
    <source>
        <dbReference type="ARBA" id="ARBA00006285"/>
    </source>
</evidence>
<dbReference type="GO" id="GO:0004563">
    <property type="term" value="F:beta-N-acetylhexosaminidase activity"/>
    <property type="evidence" value="ECO:0007669"/>
    <property type="project" value="UniProtKB-EC"/>
</dbReference>
<dbReference type="InterPro" id="IPR015883">
    <property type="entry name" value="Glyco_hydro_20_cat"/>
</dbReference>
<evidence type="ECO:0000256" key="3">
    <source>
        <dbReference type="ARBA" id="ARBA00012663"/>
    </source>
</evidence>
<sequence length="639" mass="73470">MAIASGSLCRRTIRVVAHSFPLQRLRFFCVALCLLLLFALIIFYLNISIGPITDSEALRQKLRSQSVQMGRMQTELIDVSIKMETLRNSESVCQSQLANLQQRKLGAKADLAFPPPLFLAQNGVQKKQKNTAKSLGNVRAKDFDGYPMLTPEGNFVPPKLWIHFDLKGAPFKVPYFIELLRFVRQLGINGVLVEWEDMFPYKGLLSSAVNGDAYSLAEVEQILETTQQIGLEIIPLVQTFGHLEWVLKLEQFAHLREDPKFPQVICIGNAEAFELLQTMVVQVAEVHARFGMRHFHIGADEVFQLGVCNESVRELRAQGGRERTILWHIGRVASFIKEKFPVTILAWHDMLVQVTEKELADYQMTDKLEPVLWSYAEDLDMFLPFSHWMALKPFKNVWGASAFKGADGPMRFHSNPMHYVRNHESWVNQMTRVYKEFDRFQGLIITGWSRYDHLAILCELFPVGIPALSMSIETIAMGRPLNGKYEKTRELLKCQPPSEPGYTSGCQFPGKRIYELINECFYELRQFRKYFTSDFDLNGWVSAFAERETFSSPFYIAKVLPNIDLYLAILERIEHDLRIEFQKHFFTELADEFVLTYMAPEMASLRAKKAVAQSILKAKTFARRPFVKFPPMSTKDNEL</sequence>
<dbReference type="CDD" id="cd06565">
    <property type="entry name" value="GH20_GcnA-like"/>
    <property type="match status" value="1"/>
</dbReference>
<keyword evidence="8" id="KW-1185">Reference proteome</keyword>
<evidence type="ECO:0000313" key="7">
    <source>
        <dbReference type="EMBL" id="KAL3091360.1"/>
    </source>
</evidence>
<evidence type="ECO:0000256" key="5">
    <source>
        <dbReference type="SAM" id="Phobius"/>
    </source>
</evidence>
<evidence type="ECO:0000313" key="8">
    <source>
        <dbReference type="Proteomes" id="UP001620645"/>
    </source>
</evidence>
<proteinExistence type="inferred from homology"/>
<feature type="domain" description="Glycoside hydrolase family 20 catalytic" evidence="6">
    <location>
        <begin position="210"/>
        <end position="355"/>
    </location>
</feature>
<dbReference type="AlphaFoldDB" id="A0ABD2JLC7"/>
<dbReference type="Gene3D" id="3.20.20.80">
    <property type="entry name" value="Glycosidases"/>
    <property type="match status" value="1"/>
</dbReference>
<comment type="similarity">
    <text evidence="2">Belongs to the glycosyl hydrolase 20 family.</text>
</comment>
<organism evidence="7 8">
    <name type="scientific">Heterodera schachtii</name>
    <name type="common">Sugarbeet cyst nematode worm</name>
    <name type="synonym">Tylenchus schachtii</name>
    <dbReference type="NCBI Taxonomy" id="97005"/>
    <lineage>
        <taxon>Eukaryota</taxon>
        <taxon>Metazoa</taxon>
        <taxon>Ecdysozoa</taxon>
        <taxon>Nematoda</taxon>
        <taxon>Chromadorea</taxon>
        <taxon>Rhabditida</taxon>
        <taxon>Tylenchina</taxon>
        <taxon>Tylenchomorpha</taxon>
        <taxon>Tylenchoidea</taxon>
        <taxon>Heteroderidae</taxon>
        <taxon>Heteroderinae</taxon>
        <taxon>Heterodera</taxon>
    </lineage>
</organism>
<feature type="transmembrane region" description="Helical" evidence="5">
    <location>
        <begin position="27"/>
        <end position="45"/>
    </location>
</feature>
<dbReference type="PANTHER" id="PTHR21040">
    <property type="entry name" value="BCDNA.GH04120"/>
    <property type="match status" value="1"/>
</dbReference>
<accession>A0ABD2JLC7</accession>
<dbReference type="Proteomes" id="UP001620645">
    <property type="component" value="Unassembled WGS sequence"/>
</dbReference>
<dbReference type="Pfam" id="PF00728">
    <property type="entry name" value="Glyco_hydro_20"/>
    <property type="match status" value="1"/>
</dbReference>
<comment type="catalytic activity">
    <reaction evidence="1">
        <text>Hydrolysis of terminal non-reducing N-acetyl-D-hexosamine residues in N-acetyl-beta-D-hexosaminides.</text>
        <dbReference type="EC" id="3.2.1.52"/>
    </reaction>
</comment>
<evidence type="ECO:0000256" key="1">
    <source>
        <dbReference type="ARBA" id="ARBA00001231"/>
    </source>
</evidence>
<comment type="caution">
    <text evidence="7">The sequence shown here is derived from an EMBL/GenBank/DDBJ whole genome shotgun (WGS) entry which is preliminary data.</text>
</comment>
<dbReference type="EMBL" id="JBICCN010000132">
    <property type="protein sequence ID" value="KAL3091360.1"/>
    <property type="molecule type" value="Genomic_DNA"/>
</dbReference>
<dbReference type="InterPro" id="IPR017853">
    <property type="entry name" value="GH"/>
</dbReference>
<keyword evidence="4" id="KW-0378">Hydrolase</keyword>
<dbReference type="PANTHER" id="PTHR21040:SF11">
    <property type="entry name" value="BETA-N-ACETYLHEXOSAMINIDASE"/>
    <property type="match status" value="1"/>
</dbReference>
<gene>
    <name evidence="7" type="ORF">niasHS_007153</name>
</gene>
<protein>
    <recommendedName>
        <fullName evidence="3">beta-N-acetylhexosaminidase</fullName>
        <ecNumber evidence="3">3.2.1.52</ecNumber>
    </recommendedName>
</protein>
<name>A0ABD2JLC7_HETSC</name>
<dbReference type="InterPro" id="IPR038901">
    <property type="entry name" value="HEXDC-like"/>
</dbReference>
<evidence type="ECO:0000256" key="4">
    <source>
        <dbReference type="ARBA" id="ARBA00022801"/>
    </source>
</evidence>
<keyword evidence="5" id="KW-0472">Membrane</keyword>
<keyword evidence="5" id="KW-1133">Transmembrane helix</keyword>
<evidence type="ECO:0000259" key="6">
    <source>
        <dbReference type="Pfam" id="PF00728"/>
    </source>
</evidence>